<evidence type="ECO:0000256" key="3">
    <source>
        <dbReference type="SAM" id="Phobius"/>
    </source>
</evidence>
<dbReference type="AlphaFoldDB" id="A0A4R0MZS9"/>
<feature type="transmembrane region" description="Helical" evidence="3">
    <location>
        <begin position="12"/>
        <end position="37"/>
    </location>
</feature>
<dbReference type="RefSeq" id="WP_131610753.1">
    <property type="nucleotide sequence ID" value="NZ_SJSM01000014.1"/>
</dbReference>
<dbReference type="OrthoDB" id="6231665at2"/>
<evidence type="ECO:0000259" key="4">
    <source>
        <dbReference type="PROSITE" id="PS50112"/>
    </source>
</evidence>
<evidence type="ECO:0000313" key="5">
    <source>
        <dbReference type="EMBL" id="TCC92517.1"/>
    </source>
</evidence>
<keyword evidence="3" id="KW-0812">Transmembrane</keyword>
<dbReference type="SUPFAM" id="SSF47384">
    <property type="entry name" value="Homodimeric domain of signal transducing histidine kinase"/>
    <property type="match status" value="1"/>
</dbReference>
<feature type="transmembrane region" description="Helical" evidence="3">
    <location>
        <begin position="49"/>
        <end position="70"/>
    </location>
</feature>
<dbReference type="Gene3D" id="3.30.450.20">
    <property type="entry name" value="PAS domain"/>
    <property type="match status" value="1"/>
</dbReference>
<dbReference type="InterPro" id="IPR003661">
    <property type="entry name" value="HisK_dim/P_dom"/>
</dbReference>
<gene>
    <name evidence="5" type="ORF">EZ444_19135</name>
</gene>
<dbReference type="Proteomes" id="UP000291117">
    <property type="component" value="Unassembled WGS sequence"/>
</dbReference>
<accession>A0A4R0MZS9</accession>
<dbReference type="NCBIfam" id="TIGR00229">
    <property type="entry name" value="sensory_box"/>
    <property type="match status" value="1"/>
</dbReference>
<dbReference type="InterPro" id="IPR000014">
    <property type="entry name" value="PAS"/>
</dbReference>
<evidence type="ECO:0000256" key="2">
    <source>
        <dbReference type="ARBA" id="ARBA00012438"/>
    </source>
</evidence>
<dbReference type="EMBL" id="SJSM01000014">
    <property type="protein sequence ID" value="TCC92517.1"/>
    <property type="molecule type" value="Genomic_DNA"/>
</dbReference>
<comment type="caution">
    <text evidence="5">The sequence shown here is derived from an EMBL/GenBank/DDBJ whole genome shotgun (WGS) entry which is preliminary data.</text>
</comment>
<dbReference type="EC" id="2.7.13.3" evidence="2"/>
<keyword evidence="3" id="KW-0472">Membrane</keyword>
<dbReference type="Pfam" id="PF13426">
    <property type="entry name" value="PAS_9"/>
    <property type="match status" value="1"/>
</dbReference>
<dbReference type="CDD" id="cd00130">
    <property type="entry name" value="PAS"/>
    <property type="match status" value="1"/>
</dbReference>
<feature type="domain" description="PAS" evidence="4">
    <location>
        <begin position="80"/>
        <end position="151"/>
    </location>
</feature>
<dbReference type="SMART" id="SM00091">
    <property type="entry name" value="PAS"/>
    <property type="match status" value="1"/>
</dbReference>
<proteinExistence type="predicted"/>
<dbReference type="Gene3D" id="1.10.287.130">
    <property type="match status" value="1"/>
</dbReference>
<dbReference type="GO" id="GO:0000155">
    <property type="term" value="F:phosphorelay sensor kinase activity"/>
    <property type="evidence" value="ECO:0007669"/>
    <property type="project" value="InterPro"/>
</dbReference>
<protein>
    <recommendedName>
        <fullName evidence="2">histidine kinase</fullName>
        <ecNumber evidence="2">2.7.13.3</ecNumber>
    </recommendedName>
</protein>
<comment type="catalytic activity">
    <reaction evidence="1">
        <text>ATP + protein L-histidine = ADP + protein N-phospho-L-histidine.</text>
        <dbReference type="EC" id="2.7.13.3"/>
    </reaction>
</comment>
<keyword evidence="3" id="KW-1133">Transmembrane helix</keyword>
<dbReference type="PROSITE" id="PS50112">
    <property type="entry name" value="PAS"/>
    <property type="match status" value="1"/>
</dbReference>
<dbReference type="InterPro" id="IPR035965">
    <property type="entry name" value="PAS-like_dom_sf"/>
</dbReference>
<organism evidence="5 6">
    <name type="scientific">Pedobacter hiemivivus</name>
    <dbReference type="NCBI Taxonomy" id="2530454"/>
    <lineage>
        <taxon>Bacteria</taxon>
        <taxon>Pseudomonadati</taxon>
        <taxon>Bacteroidota</taxon>
        <taxon>Sphingobacteriia</taxon>
        <taxon>Sphingobacteriales</taxon>
        <taxon>Sphingobacteriaceae</taxon>
        <taxon>Pedobacter</taxon>
    </lineage>
</organism>
<sequence>MEIQSGYATRRPFFFIIFIYLAAGLAWLYLGSIIIGIVDRNNPHVDLRYLYTSKNISFLLFTGAALFFLLRAHHKRLLRAESNYFKLFEASPGAVYVMDKTTFRFLAVNDVMVKKYGYSRGQLLKMSALDIRPKEERKKLKDYLYSDHTEGHETGIWLHQKKNGELFYMLISHHSIKFKDNDAYIVIAIDIDRSVRNERRLKEIAWTNSHEIRKPVSNILGLVQLMKAEHPDEPTDTNLVEMLVTSAHELDTVVKKINSHAEELDKRI</sequence>
<evidence type="ECO:0000313" key="6">
    <source>
        <dbReference type="Proteomes" id="UP000291117"/>
    </source>
</evidence>
<dbReference type="CDD" id="cd00082">
    <property type="entry name" value="HisKA"/>
    <property type="match status" value="1"/>
</dbReference>
<dbReference type="InterPro" id="IPR036097">
    <property type="entry name" value="HisK_dim/P_sf"/>
</dbReference>
<name>A0A4R0MZS9_9SPHI</name>
<reference evidence="5 6" key="1">
    <citation type="submission" date="2019-02" db="EMBL/GenBank/DDBJ databases">
        <title>Pedobacter sp. RP-3-8 sp. nov., isolated from Arctic soil.</title>
        <authorList>
            <person name="Dahal R.H."/>
        </authorList>
    </citation>
    <scope>NUCLEOTIDE SEQUENCE [LARGE SCALE GENOMIC DNA]</scope>
    <source>
        <strain evidence="5 6">RP-3-8</strain>
    </source>
</reference>
<dbReference type="SUPFAM" id="SSF55785">
    <property type="entry name" value="PYP-like sensor domain (PAS domain)"/>
    <property type="match status" value="1"/>
</dbReference>
<evidence type="ECO:0000256" key="1">
    <source>
        <dbReference type="ARBA" id="ARBA00000085"/>
    </source>
</evidence>
<keyword evidence="6" id="KW-1185">Reference proteome</keyword>